<dbReference type="PANTHER" id="PTHR24381:SF393">
    <property type="entry name" value="CHROMATIN-LINKED ADAPTOR FOR MSL PROTEINS, ISOFORM B"/>
    <property type="match status" value="1"/>
</dbReference>
<evidence type="ECO:0000313" key="13">
    <source>
        <dbReference type="EMBL" id="KAF3699345.1"/>
    </source>
</evidence>
<protein>
    <submittedName>
        <fullName evidence="13">Zinc finger protein 813</fullName>
    </submittedName>
</protein>
<name>A0A6G1Q9X3_CHAAH</name>
<dbReference type="Pfam" id="PF00096">
    <property type="entry name" value="zf-C2H2"/>
    <property type="match status" value="4"/>
</dbReference>
<dbReference type="SMART" id="SM00692">
    <property type="entry name" value="DM3"/>
    <property type="match status" value="1"/>
</dbReference>
<evidence type="ECO:0000256" key="4">
    <source>
        <dbReference type="ARBA" id="ARBA00022771"/>
    </source>
</evidence>
<dbReference type="PROSITE" id="PS50157">
    <property type="entry name" value="ZINC_FINGER_C2H2_2"/>
    <property type="match status" value="5"/>
</dbReference>
<evidence type="ECO:0000256" key="2">
    <source>
        <dbReference type="ARBA" id="ARBA00022723"/>
    </source>
</evidence>
<evidence type="ECO:0000256" key="6">
    <source>
        <dbReference type="ARBA" id="ARBA00023125"/>
    </source>
</evidence>
<dbReference type="InterPro" id="IPR013087">
    <property type="entry name" value="Znf_C2H2_type"/>
</dbReference>
<keyword evidence="3" id="KW-0677">Repeat</keyword>
<feature type="domain" description="C2H2-type" evidence="11">
    <location>
        <begin position="481"/>
        <end position="509"/>
    </location>
</feature>
<dbReference type="PANTHER" id="PTHR24381">
    <property type="entry name" value="ZINC FINGER PROTEIN"/>
    <property type="match status" value="1"/>
</dbReference>
<dbReference type="InterPro" id="IPR006612">
    <property type="entry name" value="THAP_Znf"/>
</dbReference>
<sequence length="682" mass="77469">MCSVVGCGSWRRRTQRFRLPEDPEKRLEWVQFLASVNKQRFKESSWTDITICGEHFKADCFENPSPDHLCVAGGVQLKPSAVPSVCPRSEQDEPEPIVETPECVVNAQGGPVSKGVSCSETKVFISAYGQMKPIHVNSDLIREKATLLKMKDKHVVNEKRLLQLFSSKCPSCGSKLEMEKVTYGVLLILNQQCLQCEYRNQWQSQVSDRVPTDEEQHLAGATEIIPEAEPTDDAHFSDTGVPETVAGIDEENDPIDETEETSDQSDMDSEEEWKPVNNLFSARVLQKKPKEKYQDAGEGEYEYYPSHTPRYTKYSQLCTECGMFFGRRWPHTCEHKIKPFSCNICGKRCVSEIALNTHSRIHDDKYEHRCKYCHVTFRTKVDKTTHEQIHFTDGKPYKCPDCSETFASNKERRIHLEDHRGPKQLKCHICGIEFLWPLALQRHLTVHTGEKPFKCLVCQRGFNQASHLKSHMRLHTGERPYKCQHCDKCFNHNVSLKSHVQRYHSASSGGDQEKEKLNERASESGNSHDNGNKRGTDSDLDDLDEEQDTSEEDTIYSPKKKRRSTGRPIGRPKNFASGSLVLAIQVGGPGTNPKTQKLLKQKMKSAQCSNEESEDGPSDSDMTSMQEENTSKLAVRAKSSDGDCDFDPEYSRKKTKNSSHNSGKITRKRRGRPRKCSGVKIL</sequence>
<gene>
    <name evidence="13" type="ORF">EXN66_Car015032</name>
</gene>
<proteinExistence type="predicted"/>
<keyword evidence="6 9" id="KW-0238">DNA-binding</keyword>
<evidence type="ECO:0000256" key="8">
    <source>
        <dbReference type="PROSITE-ProRule" id="PRU00042"/>
    </source>
</evidence>
<feature type="domain" description="C2H2-type" evidence="11">
    <location>
        <begin position="453"/>
        <end position="480"/>
    </location>
</feature>
<dbReference type="PROSITE" id="PS50950">
    <property type="entry name" value="ZF_THAP"/>
    <property type="match status" value="1"/>
</dbReference>
<comment type="subcellular location">
    <subcellularLocation>
        <location evidence="1">Nucleus</location>
    </subcellularLocation>
</comment>
<keyword evidence="14" id="KW-1185">Reference proteome</keyword>
<dbReference type="SMART" id="SM00355">
    <property type="entry name" value="ZnF_C2H2"/>
    <property type="match status" value="6"/>
</dbReference>
<keyword evidence="2" id="KW-0479">Metal-binding</keyword>
<keyword evidence="7" id="KW-0539">Nucleus</keyword>
<evidence type="ECO:0000256" key="1">
    <source>
        <dbReference type="ARBA" id="ARBA00004123"/>
    </source>
</evidence>
<feature type="domain" description="C2H2-type" evidence="11">
    <location>
        <begin position="340"/>
        <end position="367"/>
    </location>
</feature>
<dbReference type="GO" id="GO:0005634">
    <property type="term" value="C:nucleus"/>
    <property type="evidence" value="ECO:0007669"/>
    <property type="project" value="UniProtKB-SubCell"/>
</dbReference>
<feature type="domain" description="C2H2-type" evidence="11">
    <location>
        <begin position="397"/>
        <end position="424"/>
    </location>
</feature>
<feature type="compositionally biased region" description="Polar residues" evidence="10">
    <location>
        <begin position="501"/>
        <end position="510"/>
    </location>
</feature>
<evidence type="ECO:0000313" key="14">
    <source>
        <dbReference type="Proteomes" id="UP000503349"/>
    </source>
</evidence>
<feature type="compositionally biased region" description="Basic and acidic residues" evidence="10">
    <location>
        <begin position="511"/>
        <end position="522"/>
    </location>
</feature>
<dbReference type="SMART" id="SM00980">
    <property type="entry name" value="THAP"/>
    <property type="match status" value="1"/>
</dbReference>
<feature type="region of interest" description="Disordered" evidence="10">
    <location>
        <begin position="501"/>
        <end position="574"/>
    </location>
</feature>
<dbReference type="FunFam" id="3.30.160.60:FF:000446">
    <property type="entry name" value="Zinc finger protein"/>
    <property type="match status" value="1"/>
</dbReference>
<evidence type="ECO:0000256" key="7">
    <source>
        <dbReference type="ARBA" id="ARBA00023242"/>
    </source>
</evidence>
<feature type="compositionally biased region" description="Acidic residues" evidence="10">
    <location>
        <begin position="248"/>
        <end position="271"/>
    </location>
</feature>
<feature type="domain" description="THAP-type" evidence="12">
    <location>
        <begin position="1"/>
        <end position="86"/>
    </location>
</feature>
<accession>A0A6G1Q9X3</accession>
<dbReference type="Pfam" id="PF05485">
    <property type="entry name" value="THAP"/>
    <property type="match status" value="1"/>
</dbReference>
<dbReference type="PROSITE" id="PS00028">
    <property type="entry name" value="ZINC_FINGER_C2H2_1"/>
    <property type="match status" value="6"/>
</dbReference>
<feature type="domain" description="C2H2-type" evidence="11">
    <location>
        <begin position="425"/>
        <end position="452"/>
    </location>
</feature>
<dbReference type="GO" id="GO:0008270">
    <property type="term" value="F:zinc ion binding"/>
    <property type="evidence" value="ECO:0007669"/>
    <property type="project" value="UniProtKB-KW"/>
</dbReference>
<dbReference type="GO" id="GO:0000981">
    <property type="term" value="F:DNA-binding transcription factor activity, RNA polymerase II-specific"/>
    <property type="evidence" value="ECO:0007669"/>
    <property type="project" value="TreeGrafter"/>
</dbReference>
<evidence type="ECO:0000256" key="3">
    <source>
        <dbReference type="ARBA" id="ARBA00022737"/>
    </source>
</evidence>
<evidence type="ECO:0000259" key="11">
    <source>
        <dbReference type="PROSITE" id="PS50157"/>
    </source>
</evidence>
<keyword evidence="4 8" id="KW-0863">Zinc-finger</keyword>
<feature type="compositionally biased region" description="Polar residues" evidence="10">
    <location>
        <begin position="620"/>
        <end position="632"/>
    </location>
</feature>
<feature type="compositionally biased region" description="Acidic residues" evidence="10">
    <location>
        <begin position="538"/>
        <end position="554"/>
    </location>
</feature>
<reference evidence="13 14" key="1">
    <citation type="submission" date="2019-02" db="EMBL/GenBank/DDBJ databases">
        <title>Opniocepnalus argus genome.</title>
        <authorList>
            <person name="Zhou C."/>
            <person name="Xiao S."/>
        </authorList>
    </citation>
    <scope>NUCLEOTIDE SEQUENCE [LARGE SCALE GENOMIC DNA]</scope>
    <source>
        <strain evidence="13">OARG1902GOOAL</strain>
        <tissue evidence="13">Muscle</tissue>
    </source>
</reference>
<feature type="compositionally biased region" description="Basic residues" evidence="10">
    <location>
        <begin position="665"/>
        <end position="682"/>
    </location>
</feature>
<dbReference type="Gene3D" id="3.30.160.60">
    <property type="entry name" value="Classic Zinc Finger"/>
    <property type="match status" value="5"/>
</dbReference>
<dbReference type="EMBL" id="CM015725">
    <property type="protein sequence ID" value="KAF3699345.1"/>
    <property type="molecule type" value="Genomic_DNA"/>
</dbReference>
<reference evidence="14" key="2">
    <citation type="submission" date="2019-02" db="EMBL/GenBank/DDBJ databases">
        <title>Opniocepnalus argus Var Kimnra genome.</title>
        <authorList>
            <person name="Zhou C."/>
            <person name="Xiao S."/>
        </authorList>
    </citation>
    <scope>NUCLEOTIDE SEQUENCE [LARGE SCALE GENOMIC DNA]</scope>
</reference>
<dbReference type="Proteomes" id="UP000503349">
    <property type="component" value="Chromosome 14"/>
</dbReference>
<feature type="region of interest" description="Disordered" evidence="10">
    <location>
        <begin position="222"/>
        <end position="272"/>
    </location>
</feature>
<evidence type="ECO:0000256" key="10">
    <source>
        <dbReference type="SAM" id="MobiDB-lite"/>
    </source>
</evidence>
<evidence type="ECO:0000256" key="9">
    <source>
        <dbReference type="PROSITE-ProRule" id="PRU00309"/>
    </source>
</evidence>
<dbReference type="GO" id="GO:0000977">
    <property type="term" value="F:RNA polymerase II transcription regulatory region sequence-specific DNA binding"/>
    <property type="evidence" value="ECO:0007669"/>
    <property type="project" value="TreeGrafter"/>
</dbReference>
<organism evidence="13 14">
    <name type="scientific">Channa argus</name>
    <name type="common">Northern snakehead</name>
    <name type="synonym">Ophicephalus argus</name>
    <dbReference type="NCBI Taxonomy" id="215402"/>
    <lineage>
        <taxon>Eukaryota</taxon>
        <taxon>Metazoa</taxon>
        <taxon>Chordata</taxon>
        <taxon>Craniata</taxon>
        <taxon>Vertebrata</taxon>
        <taxon>Euteleostomi</taxon>
        <taxon>Actinopterygii</taxon>
        <taxon>Neopterygii</taxon>
        <taxon>Teleostei</taxon>
        <taxon>Neoteleostei</taxon>
        <taxon>Acanthomorphata</taxon>
        <taxon>Anabantaria</taxon>
        <taxon>Anabantiformes</taxon>
        <taxon>Channoidei</taxon>
        <taxon>Channidae</taxon>
        <taxon>Channa</taxon>
    </lineage>
</organism>
<dbReference type="SUPFAM" id="SSF57716">
    <property type="entry name" value="Glucocorticoid receptor-like (DNA-binding domain)"/>
    <property type="match status" value="1"/>
</dbReference>
<evidence type="ECO:0000259" key="12">
    <source>
        <dbReference type="PROSITE" id="PS50950"/>
    </source>
</evidence>
<dbReference type="FunFam" id="3.30.160.60:FF:000624">
    <property type="entry name" value="zinc finger protein 697"/>
    <property type="match status" value="2"/>
</dbReference>
<dbReference type="AlphaFoldDB" id="A0A6G1Q9X3"/>
<dbReference type="InterPro" id="IPR036236">
    <property type="entry name" value="Znf_C2H2_sf"/>
</dbReference>
<keyword evidence="5" id="KW-0862">Zinc</keyword>
<evidence type="ECO:0000256" key="5">
    <source>
        <dbReference type="ARBA" id="ARBA00022833"/>
    </source>
</evidence>
<feature type="region of interest" description="Disordered" evidence="10">
    <location>
        <begin position="586"/>
        <end position="682"/>
    </location>
</feature>
<dbReference type="SUPFAM" id="SSF57667">
    <property type="entry name" value="beta-beta-alpha zinc fingers"/>
    <property type="match status" value="4"/>
</dbReference>